<feature type="region of interest" description="Disordered" evidence="1">
    <location>
        <begin position="33"/>
        <end position="56"/>
    </location>
</feature>
<sequence>MHLADFNALRVELQRSADWVKALLAPLAQTDPDFLTATPTSSGQGTRFAVQPFDRP</sequence>
<keyword evidence="2" id="KW-0614">Plasmid</keyword>
<protein>
    <submittedName>
        <fullName evidence="2">Uncharacterized protein</fullName>
    </submittedName>
</protein>
<comment type="caution">
    <text evidence="2">The sequence shown here is derived from an EMBL/GenBank/DDBJ whole genome shotgun (WGS) entry which is preliminary data.</text>
</comment>
<evidence type="ECO:0000313" key="2">
    <source>
        <dbReference type="EMBL" id="MDU9001430.1"/>
    </source>
</evidence>
<dbReference type="EMBL" id="JARAKF010000003">
    <property type="protein sequence ID" value="MDU9001430.1"/>
    <property type="molecule type" value="Genomic_DNA"/>
</dbReference>
<keyword evidence="3" id="KW-1185">Reference proteome</keyword>
<accession>A0ABU3V5J1</accession>
<name>A0ABU3V5J1_9ACTN</name>
<evidence type="ECO:0000313" key="3">
    <source>
        <dbReference type="Proteomes" id="UP001257627"/>
    </source>
</evidence>
<geneLocation type="plasmid" evidence="2">
    <name>unnamed1</name>
</geneLocation>
<reference evidence="2 3" key="1">
    <citation type="submission" date="2023-02" db="EMBL/GenBank/DDBJ databases">
        <authorList>
            <person name="Maleckis M."/>
        </authorList>
    </citation>
    <scope>NUCLEOTIDE SEQUENCE [LARGE SCALE GENOMIC DNA]</scope>
    <source>
        <strain evidence="2 3">P8-A2</strain>
        <plasmid evidence="2">unnamed1</plasmid>
    </source>
</reference>
<proteinExistence type="predicted"/>
<dbReference type="Proteomes" id="UP001257627">
    <property type="component" value="Unassembled WGS sequence"/>
</dbReference>
<dbReference type="RefSeq" id="WP_266944375.1">
    <property type="nucleotide sequence ID" value="NZ_JAPEMK010000002.1"/>
</dbReference>
<evidence type="ECO:0000256" key="1">
    <source>
        <dbReference type="SAM" id="MobiDB-lite"/>
    </source>
</evidence>
<gene>
    <name evidence="2" type="ORF">PU648_56195</name>
</gene>
<organism evidence="2 3">
    <name type="scientific">Streptomyces mirabilis</name>
    <dbReference type="NCBI Taxonomy" id="68239"/>
    <lineage>
        <taxon>Bacteria</taxon>
        <taxon>Bacillati</taxon>
        <taxon>Actinomycetota</taxon>
        <taxon>Actinomycetes</taxon>
        <taxon>Kitasatosporales</taxon>
        <taxon>Streptomycetaceae</taxon>
        <taxon>Streptomyces</taxon>
    </lineage>
</organism>